<dbReference type="PROSITE" id="PS51059">
    <property type="entry name" value="PARP_CATALYTIC"/>
    <property type="match status" value="1"/>
</dbReference>
<evidence type="ECO:0000256" key="1">
    <source>
        <dbReference type="ARBA" id="ARBA00004123"/>
    </source>
</evidence>
<dbReference type="InterPro" id="IPR043472">
    <property type="entry name" value="Macro_dom-like"/>
</dbReference>
<evidence type="ECO:0000256" key="2">
    <source>
        <dbReference type="ARBA" id="ARBA00022676"/>
    </source>
</evidence>
<keyword evidence="2 6" id="KW-0328">Glycosyltransferase</keyword>
<name>A0A819I1W7_9BILA</name>
<dbReference type="GO" id="GO:0003950">
    <property type="term" value="F:NAD+ poly-ADP-ribosyltransferase activity"/>
    <property type="evidence" value="ECO:0007669"/>
    <property type="project" value="UniProtKB-UniRule"/>
</dbReference>
<evidence type="ECO:0000259" key="9">
    <source>
        <dbReference type="PROSITE" id="PS51059"/>
    </source>
</evidence>
<keyword evidence="4 6" id="KW-0520">NAD</keyword>
<dbReference type="InterPro" id="IPR012317">
    <property type="entry name" value="Poly(ADP-ribose)pol_cat_dom"/>
</dbReference>
<dbReference type="GO" id="GO:0005737">
    <property type="term" value="C:cytoplasm"/>
    <property type="evidence" value="ECO:0007669"/>
    <property type="project" value="TreeGrafter"/>
</dbReference>
<organism evidence="11 12">
    <name type="scientific">Rotaria sordida</name>
    <dbReference type="NCBI Taxonomy" id="392033"/>
    <lineage>
        <taxon>Eukaryota</taxon>
        <taxon>Metazoa</taxon>
        <taxon>Spiralia</taxon>
        <taxon>Gnathifera</taxon>
        <taxon>Rotifera</taxon>
        <taxon>Eurotatoria</taxon>
        <taxon>Bdelloidea</taxon>
        <taxon>Philodinida</taxon>
        <taxon>Philodinidae</taxon>
        <taxon>Rotaria</taxon>
    </lineage>
</organism>
<accession>A0A819I1W7</accession>
<dbReference type="SUPFAM" id="SSF52949">
    <property type="entry name" value="Macro domain-like"/>
    <property type="match status" value="1"/>
</dbReference>
<proteinExistence type="predicted"/>
<dbReference type="PANTHER" id="PTHR14453">
    <property type="entry name" value="PARP/ZINC FINGER CCCH TYPE DOMAIN CONTAINING PROTEIN"/>
    <property type="match status" value="1"/>
</dbReference>
<gene>
    <name evidence="11" type="ORF">JBS370_LOCUS21142</name>
</gene>
<evidence type="ECO:0000313" key="11">
    <source>
        <dbReference type="EMBL" id="CAF3906078.1"/>
    </source>
</evidence>
<dbReference type="Pfam" id="PF00644">
    <property type="entry name" value="PARP"/>
    <property type="match status" value="1"/>
</dbReference>
<dbReference type="EMBL" id="CAJOBD010002758">
    <property type="protein sequence ID" value="CAF3906078.1"/>
    <property type="molecule type" value="Genomic_DNA"/>
</dbReference>
<evidence type="ECO:0000256" key="5">
    <source>
        <dbReference type="ARBA" id="ARBA00023242"/>
    </source>
</evidence>
<dbReference type="Pfam" id="PF01661">
    <property type="entry name" value="Macro"/>
    <property type="match status" value="1"/>
</dbReference>
<dbReference type="AlphaFoldDB" id="A0A819I1W7"/>
<feature type="domain" description="Macro" evidence="10">
    <location>
        <begin position="344"/>
        <end position="520"/>
    </location>
</feature>
<dbReference type="Pfam" id="PF02825">
    <property type="entry name" value="WWE"/>
    <property type="match status" value="1"/>
</dbReference>
<dbReference type="Gene3D" id="3.40.220.10">
    <property type="entry name" value="Leucine Aminopeptidase, subunit E, domain 1"/>
    <property type="match status" value="1"/>
</dbReference>
<dbReference type="SUPFAM" id="SSF56399">
    <property type="entry name" value="ADP-ribosylation"/>
    <property type="match status" value="1"/>
</dbReference>
<comment type="subcellular location">
    <subcellularLocation>
        <location evidence="1">Nucleus</location>
    </subcellularLocation>
</comment>
<dbReference type="PANTHER" id="PTHR14453:SF67">
    <property type="entry name" value="POLY [ADP-RIBOSE] POLYMERASE"/>
    <property type="match status" value="1"/>
</dbReference>
<keyword evidence="3 6" id="KW-0808">Transferase</keyword>
<dbReference type="GO" id="GO:0005634">
    <property type="term" value="C:nucleus"/>
    <property type="evidence" value="ECO:0007669"/>
    <property type="project" value="UniProtKB-SubCell"/>
</dbReference>
<keyword evidence="5" id="KW-0539">Nucleus</keyword>
<evidence type="ECO:0000256" key="4">
    <source>
        <dbReference type="ARBA" id="ARBA00023027"/>
    </source>
</evidence>
<dbReference type="Gene3D" id="3.30.720.50">
    <property type="match status" value="1"/>
</dbReference>
<feature type="domain" description="PARP catalytic" evidence="9">
    <location>
        <begin position="704"/>
        <end position="884"/>
    </location>
</feature>
<evidence type="ECO:0000256" key="6">
    <source>
        <dbReference type="RuleBase" id="RU362114"/>
    </source>
</evidence>
<dbReference type="InterPro" id="IPR002589">
    <property type="entry name" value="Macro_dom"/>
</dbReference>
<dbReference type="PROSITE" id="PS50918">
    <property type="entry name" value="WWE"/>
    <property type="match status" value="1"/>
</dbReference>
<protein>
    <recommendedName>
        <fullName evidence="6">Poly [ADP-ribose] polymerase</fullName>
        <shortName evidence="6">PARP</shortName>
        <ecNumber evidence="6">2.4.2.-</ecNumber>
    </recommendedName>
</protein>
<dbReference type="InterPro" id="IPR052056">
    <property type="entry name" value="Mono-ARTD/PARP"/>
</dbReference>
<dbReference type="InterPro" id="IPR037197">
    <property type="entry name" value="WWE_dom_sf"/>
</dbReference>
<comment type="caution">
    <text evidence="11">The sequence shown here is derived from an EMBL/GenBank/DDBJ whole genome shotgun (WGS) entry which is preliminary data.</text>
</comment>
<feature type="domain" description="WWE" evidence="8">
    <location>
        <begin position="621"/>
        <end position="698"/>
    </location>
</feature>
<reference evidence="11" key="1">
    <citation type="submission" date="2021-02" db="EMBL/GenBank/DDBJ databases">
        <authorList>
            <person name="Nowell W R."/>
        </authorList>
    </citation>
    <scope>NUCLEOTIDE SEQUENCE</scope>
</reference>
<dbReference type="Proteomes" id="UP000663836">
    <property type="component" value="Unassembled WGS sequence"/>
</dbReference>
<dbReference type="EC" id="2.4.2.-" evidence="6"/>
<sequence>MSITSQAKEFTDRCTTPVDDERSTIPTPVIEDMRDASDELNPFSKSTSTTTPKKKTFYIIDFQSENETNNVQALKSLQALLEAIDMKLVENHSGFSGKHQDCARLIQIHSEEYEDLHILCSHETIGVLIIYFNKYKSTKLHNLCISYASLDKFIKKFTYLDISLPSIPDLTTTNKSNLVQEILKLEDQIQSQNIVMILKQRYIHLYGLVDIVKDVEKQIKKIKQECTSTIFKLSLELKQIEFLLDVYYNEMKALETNFNDANIIEPLKKGEFTAPSYLHNRIEEEIMSLATLCTPINYEIQEEAFSLIALNEYTNLKNIAHQYRSQIEIHEETINKTYKIPKALTQDVSNKLTAAAITVHKRNLVEEKVDLVVVSSTSEYLRIDILRKAGESVQNEYTTAKKSSSSELFEIDSGKLQCRRLLFLTWQINQTSQEAFYQSIRNFVNTAIQHAIKFHHTSIAFPAIGCGKYNFDKNIVAHEMLTEAQKQLLSANVLLQINFIILPDQNDVYEIFQAKLESLQKGEHSTRNDNHITYNFTKKQEKCRKALKDYVQKSISVSEQHGLSGLKKWTQPTIDSFYIYCFQRLVVPEMDIHTGYCKLFGSKESVREAENEYYRQQTKQSEHARLMIVARDVIWAFKKDDNNWEKFSSELNAHIEDAFISKLKGFKYTNDKSIEYEIDFKNYIETCVNTQQQREIIRHGDVRVPSYWELQIKNVERFSLNDTSDEYKDVRALFDKTMVQKYTTIIRIERIQNKQWYTQYNSYKSFSSKEDTEKKLFHGCPQESVNLIINSFFNRSFAGVNGVVYGQGAYFSANAGYSHRYAKPDQSNGERSMFVVNVIVGNTTQGNHSMKTPPAGFDSTTDGDHIFVTYRDDQAYAEYLIVYR</sequence>
<dbReference type="InterPro" id="IPR004170">
    <property type="entry name" value="WWE_dom"/>
</dbReference>
<dbReference type="GO" id="GO:0003714">
    <property type="term" value="F:transcription corepressor activity"/>
    <property type="evidence" value="ECO:0007669"/>
    <property type="project" value="TreeGrafter"/>
</dbReference>
<dbReference type="SUPFAM" id="SSF117839">
    <property type="entry name" value="WWE domain"/>
    <property type="match status" value="1"/>
</dbReference>
<evidence type="ECO:0000313" key="12">
    <source>
        <dbReference type="Proteomes" id="UP000663836"/>
    </source>
</evidence>
<dbReference type="PROSITE" id="PS51154">
    <property type="entry name" value="MACRO"/>
    <property type="match status" value="1"/>
</dbReference>
<evidence type="ECO:0000256" key="3">
    <source>
        <dbReference type="ARBA" id="ARBA00022679"/>
    </source>
</evidence>
<dbReference type="GO" id="GO:0010629">
    <property type="term" value="P:negative regulation of gene expression"/>
    <property type="evidence" value="ECO:0007669"/>
    <property type="project" value="TreeGrafter"/>
</dbReference>
<feature type="region of interest" description="Disordered" evidence="7">
    <location>
        <begin position="1"/>
        <end position="26"/>
    </location>
</feature>
<evidence type="ECO:0000256" key="7">
    <source>
        <dbReference type="SAM" id="MobiDB-lite"/>
    </source>
</evidence>
<evidence type="ECO:0000259" key="8">
    <source>
        <dbReference type="PROSITE" id="PS50918"/>
    </source>
</evidence>
<evidence type="ECO:0000259" key="10">
    <source>
        <dbReference type="PROSITE" id="PS51154"/>
    </source>
</evidence>
<dbReference type="Gene3D" id="3.90.228.10">
    <property type="match status" value="1"/>
</dbReference>